<dbReference type="Proteomes" id="UP000011682">
    <property type="component" value="Unassembled WGS sequence"/>
</dbReference>
<evidence type="ECO:0000313" key="1">
    <source>
        <dbReference type="EMBL" id="EPX59916.1"/>
    </source>
</evidence>
<organism evidence="1 2">
    <name type="scientific">Cystobacter fuscus (strain ATCC 25194 / DSM 2262 / NBRC 100088 / M29)</name>
    <dbReference type="NCBI Taxonomy" id="1242864"/>
    <lineage>
        <taxon>Bacteria</taxon>
        <taxon>Pseudomonadati</taxon>
        <taxon>Myxococcota</taxon>
        <taxon>Myxococcia</taxon>
        <taxon>Myxococcales</taxon>
        <taxon>Cystobacterineae</taxon>
        <taxon>Archangiaceae</taxon>
        <taxon>Cystobacter</taxon>
    </lineage>
</organism>
<proteinExistence type="predicted"/>
<reference evidence="1" key="1">
    <citation type="submission" date="2013-05" db="EMBL/GenBank/DDBJ databases">
        <title>Genome assembly of Cystobacter fuscus DSM 2262.</title>
        <authorList>
            <person name="Sharma G."/>
            <person name="Khatri I."/>
            <person name="Kaur C."/>
            <person name="Mayilraj S."/>
            <person name="Subramanian S."/>
        </authorList>
    </citation>
    <scope>NUCLEOTIDE SEQUENCE [LARGE SCALE GENOMIC DNA]</scope>
    <source>
        <strain evidence="1">DSM 2262</strain>
    </source>
</reference>
<comment type="caution">
    <text evidence="1">The sequence shown here is derived from an EMBL/GenBank/DDBJ whole genome shotgun (WGS) entry which is preliminary data.</text>
</comment>
<sequence>MLVSLWVALVLLFEEECAEQLELEPASQEDIEVDLGVPSERASAMIEVTQRMILQVKLHSSSPWSVSD</sequence>
<accession>S9P9U5</accession>
<dbReference type="AlphaFoldDB" id="S9P9U5"/>
<protein>
    <submittedName>
        <fullName evidence="1">Uncharacterized protein</fullName>
    </submittedName>
</protein>
<name>S9P9U5_CYSF2</name>
<gene>
    <name evidence="1" type="ORF">D187_002660</name>
</gene>
<dbReference type="EMBL" id="ANAH02000015">
    <property type="protein sequence ID" value="EPX59916.1"/>
    <property type="molecule type" value="Genomic_DNA"/>
</dbReference>
<evidence type="ECO:0000313" key="2">
    <source>
        <dbReference type="Proteomes" id="UP000011682"/>
    </source>
</evidence>
<keyword evidence="2" id="KW-1185">Reference proteome</keyword>